<comment type="caution">
    <text evidence="2">The sequence shown here is derived from an EMBL/GenBank/DDBJ whole genome shotgun (WGS) entry which is preliminary data.</text>
</comment>
<dbReference type="Pfam" id="PF20236">
    <property type="entry name" value="DUF6593"/>
    <property type="match status" value="1"/>
</dbReference>
<dbReference type="EMBL" id="SGPM01000048">
    <property type="protein sequence ID" value="THH31410.1"/>
    <property type="molecule type" value="Genomic_DNA"/>
</dbReference>
<dbReference type="InterPro" id="IPR046528">
    <property type="entry name" value="DUF6593"/>
</dbReference>
<evidence type="ECO:0000313" key="2">
    <source>
        <dbReference type="EMBL" id="THH31410.1"/>
    </source>
</evidence>
<dbReference type="Proteomes" id="UP000308730">
    <property type="component" value="Unassembled WGS sequence"/>
</dbReference>
<sequence length="172" mass="19433">MSTTFGIDLLLNDKSPNNLTDSEFVDMYERLRLRVHCTLRSSDRTVIMVYKSSVHAPIACLEFGAEHALGTVKVAGQESVPMNDYLTRVSRNSRVRKFVASDGQTYTWSYEGGDETEWQCLNSRSYSVATYVVNKTANPTQGMVAVDEKYIHIAGELLVSLIIMRHILKYNL</sequence>
<dbReference type="AlphaFoldDB" id="A0A4S4N6G1"/>
<evidence type="ECO:0000313" key="3">
    <source>
        <dbReference type="Proteomes" id="UP000308730"/>
    </source>
</evidence>
<dbReference type="OrthoDB" id="3242031at2759"/>
<keyword evidence="3" id="KW-1185">Reference proteome</keyword>
<reference evidence="2 3" key="1">
    <citation type="submission" date="2019-02" db="EMBL/GenBank/DDBJ databases">
        <title>Genome sequencing of the rare red list fungi Antrodiella citrinella (Flaviporus citrinellus).</title>
        <authorList>
            <person name="Buettner E."/>
            <person name="Kellner H."/>
        </authorList>
    </citation>
    <scope>NUCLEOTIDE SEQUENCE [LARGE SCALE GENOMIC DNA]</scope>
    <source>
        <strain evidence="2 3">DSM 108506</strain>
    </source>
</reference>
<name>A0A4S4N6G1_9APHY</name>
<accession>A0A4S4N6G1</accession>
<feature type="domain" description="DUF6593" evidence="1">
    <location>
        <begin position="45"/>
        <end position="166"/>
    </location>
</feature>
<proteinExistence type="predicted"/>
<evidence type="ECO:0000259" key="1">
    <source>
        <dbReference type="Pfam" id="PF20236"/>
    </source>
</evidence>
<gene>
    <name evidence="2" type="ORF">EUX98_g2786</name>
</gene>
<protein>
    <recommendedName>
        <fullName evidence="1">DUF6593 domain-containing protein</fullName>
    </recommendedName>
</protein>
<organism evidence="2 3">
    <name type="scientific">Antrodiella citrinella</name>
    <dbReference type="NCBI Taxonomy" id="2447956"/>
    <lineage>
        <taxon>Eukaryota</taxon>
        <taxon>Fungi</taxon>
        <taxon>Dikarya</taxon>
        <taxon>Basidiomycota</taxon>
        <taxon>Agaricomycotina</taxon>
        <taxon>Agaricomycetes</taxon>
        <taxon>Polyporales</taxon>
        <taxon>Steccherinaceae</taxon>
        <taxon>Antrodiella</taxon>
    </lineage>
</organism>